<feature type="transmembrane region" description="Helical" evidence="12">
    <location>
        <begin position="245"/>
        <end position="268"/>
    </location>
</feature>
<keyword evidence="10 11" id="KW-0807">Transducer</keyword>
<evidence type="ECO:0000259" key="13">
    <source>
        <dbReference type="PROSITE" id="PS50262"/>
    </source>
</evidence>
<dbReference type="GO" id="GO:0005886">
    <property type="term" value="C:plasma membrane"/>
    <property type="evidence" value="ECO:0007669"/>
    <property type="project" value="UniProtKB-SubCell"/>
</dbReference>
<evidence type="ECO:0000256" key="7">
    <source>
        <dbReference type="ARBA" id="ARBA00023040"/>
    </source>
</evidence>
<dbReference type="Ensembl" id="ENSPCLT00000001923.1">
    <property type="protein sequence ID" value="ENSPCLP00000001407.1"/>
    <property type="gene ID" value="ENSPCLG00000001202.1"/>
</dbReference>
<keyword evidence="4 11" id="KW-0812">Transmembrane</keyword>
<dbReference type="OMA" id="FFTCFAH"/>
<evidence type="ECO:0000313" key="15">
    <source>
        <dbReference type="Proteomes" id="UP000472261"/>
    </source>
</evidence>
<keyword evidence="2 12" id="KW-1003">Cell membrane</keyword>
<evidence type="ECO:0000256" key="9">
    <source>
        <dbReference type="ARBA" id="ARBA00023170"/>
    </source>
</evidence>
<keyword evidence="5 12" id="KW-0552">Olfaction</keyword>
<feature type="transmembrane region" description="Helical" evidence="12">
    <location>
        <begin position="327"/>
        <end position="344"/>
    </location>
</feature>
<dbReference type="PROSITE" id="PS00237">
    <property type="entry name" value="G_PROTEIN_RECEP_F1_1"/>
    <property type="match status" value="1"/>
</dbReference>
<feature type="transmembrane region" description="Helical" evidence="12">
    <location>
        <begin position="73"/>
        <end position="100"/>
    </location>
</feature>
<dbReference type="SUPFAM" id="SSF81321">
    <property type="entry name" value="Family A G protein-coupled receptor-like"/>
    <property type="match status" value="2"/>
</dbReference>
<dbReference type="Proteomes" id="UP000472261">
    <property type="component" value="Unplaced"/>
</dbReference>
<feature type="transmembrane region" description="Helical" evidence="12">
    <location>
        <begin position="151"/>
        <end position="172"/>
    </location>
</feature>
<evidence type="ECO:0000256" key="5">
    <source>
        <dbReference type="ARBA" id="ARBA00022725"/>
    </source>
</evidence>
<comment type="subcellular location">
    <subcellularLocation>
        <location evidence="1 12">Cell membrane</location>
        <topology evidence="1 12">Multi-pass membrane protein</topology>
    </subcellularLocation>
</comment>
<keyword evidence="15" id="KW-1185">Reference proteome</keyword>
<dbReference type="GO" id="GO:0004984">
    <property type="term" value="F:olfactory receptor activity"/>
    <property type="evidence" value="ECO:0007669"/>
    <property type="project" value="InterPro"/>
</dbReference>
<evidence type="ECO:0000256" key="8">
    <source>
        <dbReference type="ARBA" id="ARBA00023136"/>
    </source>
</evidence>
<feature type="domain" description="G-protein coupled receptors family 1 profile" evidence="13">
    <location>
        <begin position="93"/>
        <end position="342"/>
    </location>
</feature>
<evidence type="ECO:0000313" key="14">
    <source>
        <dbReference type="Ensembl" id="ENSPCLP00000001407.1"/>
    </source>
</evidence>
<dbReference type="PANTHER" id="PTHR26452">
    <property type="entry name" value="OLFACTORY RECEPTOR"/>
    <property type="match status" value="1"/>
</dbReference>
<evidence type="ECO:0000256" key="3">
    <source>
        <dbReference type="ARBA" id="ARBA00022606"/>
    </source>
</evidence>
<reference evidence="14" key="2">
    <citation type="submission" date="2025-09" db="UniProtKB">
        <authorList>
            <consortium name="Ensembl"/>
        </authorList>
    </citation>
    <scope>IDENTIFICATION</scope>
</reference>
<evidence type="ECO:0000256" key="6">
    <source>
        <dbReference type="ARBA" id="ARBA00022989"/>
    </source>
</evidence>
<feature type="transmembrane region" description="Helical" evidence="12">
    <location>
        <begin position="112"/>
        <end position="131"/>
    </location>
</feature>
<dbReference type="InterPro" id="IPR017452">
    <property type="entry name" value="GPCR_Rhodpsn_7TM"/>
</dbReference>
<dbReference type="GO" id="GO:0004930">
    <property type="term" value="F:G protein-coupled receptor activity"/>
    <property type="evidence" value="ECO:0007669"/>
    <property type="project" value="UniProtKB-KW"/>
</dbReference>
<dbReference type="PRINTS" id="PR00245">
    <property type="entry name" value="OLFACTORYR"/>
</dbReference>
<dbReference type="PROSITE" id="PS50262">
    <property type="entry name" value="G_PROTEIN_RECEP_F1_2"/>
    <property type="match status" value="1"/>
</dbReference>
<organism evidence="14 15">
    <name type="scientific">Phasianus colchicus</name>
    <name type="common">Common pheasant</name>
    <dbReference type="NCBI Taxonomy" id="9054"/>
    <lineage>
        <taxon>Eukaryota</taxon>
        <taxon>Metazoa</taxon>
        <taxon>Chordata</taxon>
        <taxon>Craniata</taxon>
        <taxon>Vertebrata</taxon>
        <taxon>Euteleostomi</taxon>
        <taxon>Archelosauria</taxon>
        <taxon>Archosauria</taxon>
        <taxon>Dinosauria</taxon>
        <taxon>Saurischia</taxon>
        <taxon>Theropoda</taxon>
        <taxon>Coelurosauria</taxon>
        <taxon>Aves</taxon>
        <taxon>Neognathae</taxon>
        <taxon>Galloanserae</taxon>
        <taxon>Galliformes</taxon>
        <taxon>Phasianidae</taxon>
        <taxon>Phasianinae</taxon>
        <taxon>Phasianus</taxon>
    </lineage>
</organism>
<accession>A0A669NYG2</accession>
<keyword evidence="7 11" id="KW-0297">G-protein coupled receptor</keyword>
<keyword evidence="8 12" id="KW-0472">Membrane</keyword>
<dbReference type="CDD" id="cd15225">
    <property type="entry name" value="7tmA_OR10A-like"/>
    <property type="match status" value="1"/>
</dbReference>
<keyword evidence="6 12" id="KW-1133">Transmembrane helix</keyword>
<dbReference type="AlphaFoldDB" id="A0A669NYG2"/>
<reference evidence="14" key="1">
    <citation type="submission" date="2025-08" db="UniProtKB">
        <authorList>
            <consortium name="Ensembl"/>
        </authorList>
    </citation>
    <scope>IDENTIFICATION</scope>
</reference>
<dbReference type="PRINTS" id="PR00237">
    <property type="entry name" value="GPCRRHODOPSN"/>
</dbReference>
<dbReference type="InterPro" id="IPR050516">
    <property type="entry name" value="Olfactory_GPCR"/>
</dbReference>
<feature type="transmembrane region" description="Helical" evidence="12">
    <location>
        <begin position="193"/>
        <end position="216"/>
    </location>
</feature>
<evidence type="ECO:0000256" key="11">
    <source>
        <dbReference type="RuleBase" id="RU000688"/>
    </source>
</evidence>
<proteinExistence type="inferred from homology"/>
<sequence length="375" mass="42857">MSKLEWRNKTVVTEFILLGFGNGPELNYLLFLMFLTTYIMTIAGDTFIIALVVANQSLHIPTYFTLQGFSYLASLQVLLFEGILLMFLITMTGNFLIILVTTADHALHTPMYYFLKNLALIEICFTLNIVPKMLMDLLLEKKVISFSACALQLYFVIFFVTSECFLLSAMAYDRYVAICHPLHYTTRMNRRECFHMVIACWVAGIPFSAGLTGWLFSYSFCGSREIEHFFCDIAPVLDLVCSDTYLFALLVFVATVTIVLIPFILIAASYIQIIHTILQMPSSEGRHKAFFTCFAHLVVVMLFYCTTGLIHLKPRSRFLVKSRKPVALSYTVVTPMLNPIIYSLRNKEVKHALRKIFGRRQFTFVLFLHTGLLSS</sequence>
<feature type="transmembrane region" description="Helical" evidence="12">
    <location>
        <begin position="289"/>
        <end position="312"/>
    </location>
</feature>
<evidence type="ECO:0000256" key="2">
    <source>
        <dbReference type="ARBA" id="ARBA00022475"/>
    </source>
</evidence>
<dbReference type="FunFam" id="1.20.1070.10:FF:000001">
    <property type="entry name" value="Olfactory receptor"/>
    <property type="match status" value="1"/>
</dbReference>
<dbReference type="InterPro" id="IPR000725">
    <property type="entry name" value="Olfact_rcpt"/>
</dbReference>
<comment type="similarity">
    <text evidence="11">Belongs to the G-protein coupled receptor 1 family.</text>
</comment>
<protein>
    <recommendedName>
        <fullName evidence="12">Olfactory receptor</fullName>
    </recommendedName>
</protein>
<evidence type="ECO:0000256" key="4">
    <source>
        <dbReference type="ARBA" id="ARBA00022692"/>
    </source>
</evidence>
<keyword evidence="9 11" id="KW-0675">Receptor</keyword>
<feature type="transmembrane region" description="Helical" evidence="12">
    <location>
        <begin position="28"/>
        <end position="53"/>
    </location>
</feature>
<dbReference type="Gene3D" id="1.20.1070.10">
    <property type="entry name" value="Rhodopsin 7-helix transmembrane proteins"/>
    <property type="match status" value="1"/>
</dbReference>
<evidence type="ECO:0000256" key="12">
    <source>
        <dbReference type="RuleBase" id="RU363047"/>
    </source>
</evidence>
<evidence type="ECO:0000256" key="1">
    <source>
        <dbReference type="ARBA" id="ARBA00004651"/>
    </source>
</evidence>
<dbReference type="Pfam" id="PF13853">
    <property type="entry name" value="7tm_4"/>
    <property type="match status" value="1"/>
</dbReference>
<dbReference type="InterPro" id="IPR000276">
    <property type="entry name" value="GPCR_Rhodpsn"/>
</dbReference>
<evidence type="ECO:0000256" key="10">
    <source>
        <dbReference type="ARBA" id="ARBA00023224"/>
    </source>
</evidence>
<name>A0A669NYG2_PHACC</name>
<keyword evidence="3 12" id="KW-0716">Sensory transduction</keyword>